<keyword evidence="2 4" id="KW-0819">tRNA processing</keyword>
<dbReference type="EMBL" id="BAABFX010000019">
    <property type="protein sequence ID" value="GAA4391255.1"/>
    <property type="molecule type" value="Genomic_DNA"/>
</dbReference>
<dbReference type="PIRSF" id="PIRSF001430">
    <property type="entry name" value="tRNA_psdUrid_synth"/>
    <property type="match status" value="1"/>
</dbReference>
<evidence type="ECO:0000259" key="7">
    <source>
        <dbReference type="Pfam" id="PF01416"/>
    </source>
</evidence>
<evidence type="ECO:0000256" key="2">
    <source>
        <dbReference type="ARBA" id="ARBA00022694"/>
    </source>
</evidence>
<dbReference type="HAMAP" id="MF_00171">
    <property type="entry name" value="TruA"/>
    <property type="match status" value="1"/>
</dbReference>
<dbReference type="NCBIfam" id="TIGR00071">
    <property type="entry name" value="hisT_truA"/>
    <property type="match status" value="1"/>
</dbReference>
<dbReference type="Pfam" id="PF01416">
    <property type="entry name" value="PseudoU_synth_1"/>
    <property type="match status" value="1"/>
</dbReference>
<evidence type="ECO:0000256" key="6">
    <source>
        <dbReference type="SAM" id="MobiDB-lite"/>
    </source>
</evidence>
<evidence type="ECO:0000313" key="9">
    <source>
        <dbReference type="Proteomes" id="UP001500390"/>
    </source>
</evidence>
<comment type="caution">
    <text evidence="4">Lacks conserved residue(s) required for the propagation of feature annotation.</text>
</comment>
<evidence type="ECO:0000256" key="3">
    <source>
        <dbReference type="ARBA" id="ARBA00023235"/>
    </source>
</evidence>
<evidence type="ECO:0000313" key="8">
    <source>
        <dbReference type="EMBL" id="GAA4391255.1"/>
    </source>
</evidence>
<feature type="region of interest" description="Disordered" evidence="6">
    <location>
        <begin position="271"/>
        <end position="290"/>
    </location>
</feature>
<dbReference type="Proteomes" id="UP001500390">
    <property type="component" value="Unassembled WGS sequence"/>
</dbReference>
<dbReference type="InterPro" id="IPR020094">
    <property type="entry name" value="TruA/RsuA/RluB/E/F_N"/>
</dbReference>
<dbReference type="PANTHER" id="PTHR11142:SF0">
    <property type="entry name" value="TRNA PSEUDOURIDINE SYNTHASE-LIKE 1"/>
    <property type="match status" value="1"/>
</dbReference>
<gene>
    <name evidence="4 8" type="primary">truA</name>
    <name evidence="8" type="ORF">GCM10023153_08940</name>
</gene>
<comment type="catalytic activity">
    <reaction evidence="4 5">
        <text>uridine(38/39/40) in tRNA = pseudouridine(38/39/40) in tRNA</text>
        <dbReference type="Rhea" id="RHEA:22376"/>
        <dbReference type="Rhea" id="RHEA-COMP:10085"/>
        <dbReference type="Rhea" id="RHEA-COMP:10087"/>
        <dbReference type="ChEBI" id="CHEBI:65314"/>
        <dbReference type="ChEBI" id="CHEBI:65315"/>
        <dbReference type="EC" id="5.4.99.12"/>
    </reaction>
</comment>
<dbReference type="CDD" id="cd02570">
    <property type="entry name" value="PseudoU_synth_EcTruA"/>
    <property type="match status" value="1"/>
</dbReference>
<evidence type="ECO:0000256" key="1">
    <source>
        <dbReference type="ARBA" id="ARBA00009375"/>
    </source>
</evidence>
<dbReference type="Gene3D" id="3.30.70.660">
    <property type="entry name" value="Pseudouridine synthase I, catalytic domain, C-terminal subdomain"/>
    <property type="match status" value="1"/>
</dbReference>
<sequence>MTLRIRIDLSYDGTAFSGWAAQPGRRTVEGTLAEALTTILRSAEPVRLVVAGRTDAGVHARGQVAHADVEEEVWDAVRGRSARPAEEAAASRLRGILPPDIAIRSVTRAPDGFDARFSALRRRYLYRVWDDAARMDPLRRHDTVLVRGPLDVERMDRAAGSLLGLHDFAAFCRRREGASTVRTLLDYRWERGADGVIAGSVVADAFCHSMVRALVGAVVPVGEGRLDVGVPAAVLAGGARDPRVRVMPAHGLSLEEVVYPADADLASRADMARSRRELPAEQLEGPPEAQ</sequence>
<dbReference type="InterPro" id="IPR001406">
    <property type="entry name" value="PsdUridine_synth_TruA"/>
</dbReference>
<feature type="active site" description="Nucleophile" evidence="4">
    <location>
        <position position="55"/>
    </location>
</feature>
<reference evidence="9" key="1">
    <citation type="journal article" date="2019" name="Int. J. Syst. Evol. Microbiol.">
        <title>The Global Catalogue of Microorganisms (GCM) 10K type strain sequencing project: providing services to taxonomists for standard genome sequencing and annotation.</title>
        <authorList>
            <consortium name="The Broad Institute Genomics Platform"/>
            <consortium name="The Broad Institute Genome Sequencing Center for Infectious Disease"/>
            <person name="Wu L."/>
            <person name="Ma J."/>
        </authorList>
    </citation>
    <scope>NUCLEOTIDE SEQUENCE [LARGE SCALE GENOMIC DNA]</scope>
    <source>
        <strain evidence="9">JCM 17738</strain>
    </source>
</reference>
<comment type="similarity">
    <text evidence="1 4 5">Belongs to the tRNA pseudouridine synthase TruA family.</text>
</comment>
<dbReference type="PANTHER" id="PTHR11142">
    <property type="entry name" value="PSEUDOURIDYLATE SYNTHASE"/>
    <property type="match status" value="1"/>
</dbReference>
<feature type="domain" description="Pseudouridine synthase I TruA alpha/beta" evidence="7">
    <location>
        <begin position="158"/>
        <end position="260"/>
    </location>
</feature>
<dbReference type="InterPro" id="IPR020095">
    <property type="entry name" value="PsdUridine_synth_TruA_C"/>
</dbReference>
<feature type="binding site" evidence="4">
    <location>
        <position position="124"/>
    </location>
    <ligand>
        <name>substrate</name>
    </ligand>
</feature>
<dbReference type="EC" id="5.4.99.12" evidence="4"/>
<proteinExistence type="inferred from homology"/>
<comment type="caution">
    <text evidence="8">The sequence shown here is derived from an EMBL/GenBank/DDBJ whole genome shotgun (WGS) entry which is preliminary data.</text>
</comment>
<protein>
    <recommendedName>
        <fullName evidence="4">tRNA pseudouridine synthase A</fullName>
        <ecNumber evidence="4">5.4.99.12</ecNumber>
    </recommendedName>
    <alternativeName>
        <fullName evidence="4">tRNA pseudouridine(38-40) synthase</fullName>
    </alternativeName>
    <alternativeName>
        <fullName evidence="4">tRNA pseudouridylate synthase I</fullName>
    </alternativeName>
    <alternativeName>
        <fullName evidence="4">tRNA-uridine isomerase I</fullName>
    </alternativeName>
</protein>
<dbReference type="InterPro" id="IPR020103">
    <property type="entry name" value="PsdUridine_synth_cat_dom_sf"/>
</dbReference>
<accession>A0ABP8JIE9</accession>
<evidence type="ECO:0000256" key="4">
    <source>
        <dbReference type="HAMAP-Rule" id="MF_00171"/>
    </source>
</evidence>
<organism evidence="8 9">
    <name type="scientific">Ornithinibacter aureus</name>
    <dbReference type="NCBI Taxonomy" id="622664"/>
    <lineage>
        <taxon>Bacteria</taxon>
        <taxon>Bacillati</taxon>
        <taxon>Actinomycetota</taxon>
        <taxon>Actinomycetes</taxon>
        <taxon>Micrococcales</taxon>
        <taxon>Intrasporangiaceae</taxon>
        <taxon>Ornithinibacter</taxon>
    </lineage>
</organism>
<comment type="subunit">
    <text evidence="4">Homodimer.</text>
</comment>
<keyword evidence="9" id="KW-1185">Reference proteome</keyword>
<comment type="function">
    <text evidence="4">Formation of pseudouridine at positions 38, 39 and 40 in the anticodon stem and loop of transfer RNAs.</text>
</comment>
<keyword evidence="3 4" id="KW-0413">Isomerase</keyword>
<name>A0ABP8JIE9_9MICO</name>
<dbReference type="InterPro" id="IPR020097">
    <property type="entry name" value="PsdUridine_synth_TruA_a/b_dom"/>
</dbReference>
<dbReference type="Gene3D" id="3.30.70.580">
    <property type="entry name" value="Pseudouridine synthase I, catalytic domain, N-terminal subdomain"/>
    <property type="match status" value="1"/>
</dbReference>
<dbReference type="SUPFAM" id="SSF55120">
    <property type="entry name" value="Pseudouridine synthase"/>
    <property type="match status" value="1"/>
</dbReference>
<evidence type="ECO:0000256" key="5">
    <source>
        <dbReference type="RuleBase" id="RU003792"/>
    </source>
</evidence>